<dbReference type="Gene3D" id="3.40.50.1100">
    <property type="match status" value="1"/>
</dbReference>
<sequence>MDKAVVGNRHHQFKKPQHSVGPEVSLPKNTNNSDSQITTLSEQLSALKNELASLRTQLADVVEDKNNLVTAVRKLKTDGVHTKLKLAGLHKKLSHMHVNVGGSDTESEEYPPEAQVDYDEIGRSRDFILVGAGRDPFALRFEVNITDPESGRHFMSAECYYLYKMAEHFGDKAAMEILASSKTSREALDLSDTINNFSEKEWEKVKLGYWIAAQKLKFDQNAWINKLLVATGTTYIAVASQDKIIGTGWRITRDEACRVAFWEGQNLGGKAIMKIRQELKGNIEWKDDAEQKTFERKVRTMKRFVWRRQDQTTRARFVNRQARHQSDFGEQQPRSRITIANSKVVGREEFVTSLRVIDNIPGDRWRPSKALHAAETIAAVERLAPELLYFCSEAGHHLVPGVPRREGAGPASTASLQCDMRHETSCTASLTGKGRVLPAGPAADAVAGVGTGGTICGVITKIKEECPKCRVVGVDHAKSTLSDPESEPGVYELEGIGSDFQSAVLNKSLIDEWVKADDKAAFEMARRLIREEGILCGGSSGANVWAACKAAAGLPKGKKVVAGIQPLSNASLRKIILINPVAAK</sequence>
<evidence type="ECO:0000256" key="3">
    <source>
        <dbReference type="ARBA" id="ARBA00022898"/>
    </source>
</evidence>
<gene>
    <name evidence="8" type="ORF">QR680_014122</name>
</gene>
<keyword evidence="3" id="KW-0663">Pyridoxal phosphate</keyword>
<keyword evidence="9" id="KW-1185">Reference proteome</keyword>
<dbReference type="CDD" id="cd15457">
    <property type="entry name" value="NADAR"/>
    <property type="match status" value="1"/>
</dbReference>
<dbReference type="SUPFAM" id="SSF143990">
    <property type="entry name" value="YbiA-like"/>
    <property type="match status" value="1"/>
</dbReference>
<reference evidence="8" key="1">
    <citation type="submission" date="2023-06" db="EMBL/GenBank/DDBJ databases">
        <title>Genomic analysis of the entomopathogenic nematode Steinernema hermaphroditum.</title>
        <authorList>
            <person name="Schwarz E.M."/>
            <person name="Heppert J.K."/>
            <person name="Baniya A."/>
            <person name="Schwartz H.T."/>
            <person name="Tan C.-H."/>
            <person name="Antoshechkin I."/>
            <person name="Sternberg P.W."/>
            <person name="Goodrich-Blair H."/>
            <person name="Dillman A.R."/>
        </authorList>
    </citation>
    <scope>NUCLEOTIDE SEQUENCE</scope>
    <source>
        <strain evidence="8">PS9179</strain>
        <tissue evidence="8">Whole animal</tissue>
    </source>
</reference>
<organism evidence="8 9">
    <name type="scientific">Steinernema hermaphroditum</name>
    <dbReference type="NCBI Taxonomy" id="289476"/>
    <lineage>
        <taxon>Eukaryota</taxon>
        <taxon>Metazoa</taxon>
        <taxon>Ecdysozoa</taxon>
        <taxon>Nematoda</taxon>
        <taxon>Chromadorea</taxon>
        <taxon>Rhabditida</taxon>
        <taxon>Tylenchina</taxon>
        <taxon>Panagrolaimomorpha</taxon>
        <taxon>Strongyloidoidea</taxon>
        <taxon>Steinernematidae</taxon>
        <taxon>Steinernema</taxon>
    </lineage>
</organism>
<dbReference type="Pfam" id="PF00291">
    <property type="entry name" value="PALP"/>
    <property type="match status" value="1"/>
</dbReference>
<feature type="domain" description="Tryptophan synthase beta chain-like PALP" evidence="6">
    <location>
        <begin position="443"/>
        <end position="562"/>
    </location>
</feature>
<evidence type="ECO:0000313" key="8">
    <source>
        <dbReference type="EMBL" id="KAK0419395.1"/>
    </source>
</evidence>
<dbReference type="EMBL" id="JAUCMV010000002">
    <property type="protein sequence ID" value="KAK0419395.1"/>
    <property type="molecule type" value="Genomic_DNA"/>
</dbReference>
<evidence type="ECO:0000259" key="6">
    <source>
        <dbReference type="Pfam" id="PF00291"/>
    </source>
</evidence>
<comment type="similarity">
    <text evidence="2">Belongs to the cysteine synthase/cystathionine beta-synthase family.</text>
</comment>
<evidence type="ECO:0000256" key="1">
    <source>
        <dbReference type="ARBA" id="ARBA00001933"/>
    </source>
</evidence>
<dbReference type="InterPro" id="IPR001926">
    <property type="entry name" value="TrpB-like_PALP"/>
</dbReference>
<dbReference type="InterPro" id="IPR036052">
    <property type="entry name" value="TrpB-like_PALP_sf"/>
</dbReference>
<protein>
    <recommendedName>
        <fullName evidence="10">NADAR domain-containing protein</fullName>
    </recommendedName>
</protein>
<evidence type="ECO:0000313" key="9">
    <source>
        <dbReference type="Proteomes" id="UP001175271"/>
    </source>
</evidence>
<evidence type="ECO:0000256" key="4">
    <source>
        <dbReference type="SAM" id="Coils"/>
    </source>
</evidence>
<name>A0AA39I7S0_9BILA</name>
<feature type="coiled-coil region" evidence="4">
    <location>
        <begin position="37"/>
        <end position="64"/>
    </location>
</feature>
<keyword evidence="4" id="KW-0175">Coiled coil</keyword>
<accession>A0AA39I7S0</accession>
<dbReference type="PANTHER" id="PTHR10314">
    <property type="entry name" value="CYSTATHIONINE BETA-SYNTHASE"/>
    <property type="match status" value="1"/>
</dbReference>
<feature type="domain" description="NADAR" evidence="7">
    <location>
        <begin position="149"/>
        <end position="280"/>
    </location>
</feature>
<evidence type="ECO:0008006" key="10">
    <source>
        <dbReference type="Google" id="ProtNLM"/>
    </source>
</evidence>
<evidence type="ECO:0000256" key="2">
    <source>
        <dbReference type="ARBA" id="ARBA00007103"/>
    </source>
</evidence>
<dbReference type="SUPFAM" id="SSF53686">
    <property type="entry name" value="Tryptophan synthase beta subunit-like PLP-dependent enzymes"/>
    <property type="match status" value="1"/>
</dbReference>
<comment type="cofactor">
    <cofactor evidence="1">
        <name>pyridoxal 5'-phosphate</name>
        <dbReference type="ChEBI" id="CHEBI:597326"/>
    </cofactor>
</comment>
<dbReference type="InterPro" id="IPR012816">
    <property type="entry name" value="NADAR"/>
</dbReference>
<dbReference type="Proteomes" id="UP001175271">
    <property type="component" value="Unassembled WGS sequence"/>
</dbReference>
<dbReference type="FunFam" id="3.40.50.1100:FF:000118">
    <property type="entry name" value="Related to CYS4-cystathionine beta-synthase"/>
    <property type="match status" value="1"/>
</dbReference>
<dbReference type="Pfam" id="PF08719">
    <property type="entry name" value="NADAR"/>
    <property type="match status" value="1"/>
</dbReference>
<feature type="region of interest" description="Disordered" evidence="5">
    <location>
        <begin position="1"/>
        <end position="35"/>
    </location>
</feature>
<dbReference type="AlphaFoldDB" id="A0AA39I7S0"/>
<dbReference type="InterPro" id="IPR050214">
    <property type="entry name" value="Cys_Synth/Cystath_Beta-Synth"/>
</dbReference>
<dbReference type="Gene3D" id="1.10.357.40">
    <property type="entry name" value="YbiA-like"/>
    <property type="match status" value="1"/>
</dbReference>
<dbReference type="GO" id="GO:0019344">
    <property type="term" value="P:cysteine biosynthetic process"/>
    <property type="evidence" value="ECO:0007669"/>
    <property type="project" value="UniProtKB-ARBA"/>
</dbReference>
<evidence type="ECO:0000259" key="7">
    <source>
        <dbReference type="Pfam" id="PF08719"/>
    </source>
</evidence>
<evidence type="ECO:0000256" key="5">
    <source>
        <dbReference type="SAM" id="MobiDB-lite"/>
    </source>
</evidence>
<feature type="compositionally biased region" description="Basic residues" evidence="5">
    <location>
        <begin position="8"/>
        <end position="17"/>
    </location>
</feature>
<comment type="caution">
    <text evidence="8">The sequence shown here is derived from an EMBL/GenBank/DDBJ whole genome shotgun (WGS) entry which is preliminary data.</text>
</comment>
<proteinExistence type="inferred from homology"/>
<dbReference type="InterPro" id="IPR037238">
    <property type="entry name" value="YbiA-like_sf"/>
</dbReference>